<keyword evidence="1" id="KW-0472">Membrane</keyword>
<name>A0A0S6VTE0_9BACT</name>
<dbReference type="Proteomes" id="UP000030700">
    <property type="component" value="Unassembled WGS sequence"/>
</dbReference>
<accession>A0A0S6VTE0</accession>
<evidence type="ECO:0000313" key="2">
    <source>
        <dbReference type="EMBL" id="GAK50811.1"/>
    </source>
</evidence>
<reference evidence="2" key="1">
    <citation type="journal article" date="2015" name="PeerJ">
        <title>First genomic representation of candidate bacterial phylum KSB3 points to enhanced environmental sensing as a trigger of wastewater bulking.</title>
        <authorList>
            <person name="Sekiguchi Y."/>
            <person name="Ohashi A."/>
            <person name="Parks D.H."/>
            <person name="Yamauchi T."/>
            <person name="Tyson G.W."/>
            <person name="Hugenholtz P."/>
        </authorList>
    </citation>
    <scope>NUCLEOTIDE SEQUENCE [LARGE SCALE GENOMIC DNA]</scope>
</reference>
<keyword evidence="1" id="KW-1133">Transmembrane helix</keyword>
<gene>
    <name evidence="2" type="ORF">U14_02052</name>
</gene>
<evidence type="ECO:0008006" key="4">
    <source>
        <dbReference type="Google" id="ProtNLM"/>
    </source>
</evidence>
<feature type="transmembrane region" description="Helical" evidence="1">
    <location>
        <begin position="33"/>
        <end position="50"/>
    </location>
</feature>
<evidence type="ECO:0000256" key="1">
    <source>
        <dbReference type="SAM" id="Phobius"/>
    </source>
</evidence>
<dbReference type="HOGENOM" id="CLU_1831180_0_0_0"/>
<keyword evidence="3" id="KW-1185">Reference proteome</keyword>
<proteinExistence type="predicted"/>
<dbReference type="EMBL" id="DF820456">
    <property type="protein sequence ID" value="GAK50811.1"/>
    <property type="molecule type" value="Genomic_DNA"/>
</dbReference>
<keyword evidence="1" id="KW-0812">Transmembrane</keyword>
<organism evidence="2">
    <name type="scientific">Candidatus Moduliflexus flocculans</name>
    <dbReference type="NCBI Taxonomy" id="1499966"/>
    <lineage>
        <taxon>Bacteria</taxon>
        <taxon>Candidatus Moduliflexota</taxon>
        <taxon>Candidatus Moduliflexia</taxon>
        <taxon>Candidatus Moduliflexales</taxon>
        <taxon>Candidatus Moduliflexaceae</taxon>
    </lineage>
</organism>
<evidence type="ECO:0000313" key="3">
    <source>
        <dbReference type="Proteomes" id="UP000030700"/>
    </source>
</evidence>
<dbReference type="AlphaFoldDB" id="A0A0S6VTE0"/>
<protein>
    <recommendedName>
        <fullName evidence="4">Transmembrane protein</fullName>
    </recommendedName>
</protein>
<sequence length="140" mass="15886">MSVNVEVLSECHQRKSKEDSNVKRVSKWMRRSIILAVVMIGMVAWTQYGLTSTTHPKETGKMLVVMETEGEWLEFIGNAVIISQVSPEQAKPTTLPYVYLSKNWNTCVEYTRDAPNGRACSEVFDQLLKNAERFDVKNAA</sequence>